<name>A0A085LJN5_9BILA</name>
<evidence type="ECO:0000313" key="1">
    <source>
        <dbReference type="EMBL" id="KFD45181.1"/>
    </source>
</evidence>
<dbReference type="PANTHER" id="PTHR47163">
    <property type="entry name" value="DDE_TNP_IS1595 DOMAIN-CONTAINING PROTEIN"/>
    <property type="match status" value="1"/>
</dbReference>
<evidence type="ECO:0000313" key="2">
    <source>
        <dbReference type="Proteomes" id="UP000030764"/>
    </source>
</evidence>
<dbReference type="InterPro" id="IPR053164">
    <property type="entry name" value="IS1016-like_transposase"/>
</dbReference>
<dbReference type="Proteomes" id="UP000030764">
    <property type="component" value="Unassembled WGS sequence"/>
</dbReference>
<dbReference type="EMBL" id="KL363673">
    <property type="protein sequence ID" value="KFD45181.1"/>
    <property type="molecule type" value="Genomic_DNA"/>
</dbReference>
<evidence type="ECO:0008006" key="3">
    <source>
        <dbReference type="Google" id="ProtNLM"/>
    </source>
</evidence>
<accession>A0A085LJN5</accession>
<sequence length="116" mass="13100">MPPRQTVTWNRLMREVAAESINRKPCVIGGERLTVELDESLFSKRKGNSGRVYPQQWVLGGVCRETGECFLVQVADRSSKTLIPVVKEYVRPVLRSLPMNAERIAPSKRKATQTCV</sequence>
<proteinExistence type="predicted"/>
<dbReference type="AlphaFoldDB" id="A0A085LJN5"/>
<organism evidence="1 2">
    <name type="scientific">Trichuris suis</name>
    <name type="common">pig whipworm</name>
    <dbReference type="NCBI Taxonomy" id="68888"/>
    <lineage>
        <taxon>Eukaryota</taxon>
        <taxon>Metazoa</taxon>
        <taxon>Ecdysozoa</taxon>
        <taxon>Nematoda</taxon>
        <taxon>Enoplea</taxon>
        <taxon>Dorylaimia</taxon>
        <taxon>Trichinellida</taxon>
        <taxon>Trichuridae</taxon>
        <taxon>Trichuris</taxon>
    </lineage>
</organism>
<reference evidence="1 2" key="1">
    <citation type="journal article" date="2014" name="Nat. Genet.">
        <title>Genome and transcriptome of the porcine whipworm Trichuris suis.</title>
        <authorList>
            <person name="Jex A.R."/>
            <person name="Nejsum P."/>
            <person name="Schwarz E.M."/>
            <person name="Hu L."/>
            <person name="Young N.D."/>
            <person name="Hall R.S."/>
            <person name="Korhonen P.K."/>
            <person name="Liao S."/>
            <person name="Thamsborg S."/>
            <person name="Xia J."/>
            <person name="Xu P."/>
            <person name="Wang S."/>
            <person name="Scheerlinck J.P."/>
            <person name="Hofmann A."/>
            <person name="Sternberg P.W."/>
            <person name="Wang J."/>
            <person name="Gasser R.B."/>
        </authorList>
    </citation>
    <scope>NUCLEOTIDE SEQUENCE [LARGE SCALE GENOMIC DNA]</scope>
    <source>
        <strain evidence="1">DCEP-RM93M</strain>
    </source>
</reference>
<gene>
    <name evidence="1" type="ORF">M513_13942</name>
</gene>
<keyword evidence="2" id="KW-1185">Reference proteome</keyword>
<protein>
    <recommendedName>
        <fullName evidence="3">ISXO2-like transposase domain-containing protein</fullName>
    </recommendedName>
</protein>
<dbReference type="PANTHER" id="PTHR47163:SF2">
    <property type="entry name" value="SI:DKEY-17M8.2"/>
    <property type="match status" value="1"/>
</dbReference>